<feature type="region of interest" description="Disordered" evidence="1">
    <location>
        <begin position="24"/>
        <end position="48"/>
    </location>
</feature>
<proteinExistence type="predicted"/>
<sequence>MNGPSFRRLVDLLYCCALEGIKAQASTSPGRGPSPAPSPPASAVPARCRSHPSSLRLAAVTQAESGPNVTLLGHLHIQVYLYATIGFHVTRPNPHASLVHVFRSLVPYIRRPPARHPSHPRGPPAAACAPCGRPGLVRAEVESARLPSAVAVQRRVHRLSLGLRRRIVAAPSFSGRRLAASALEPVSSLRELIYAAAPLAASSHRPAVAPDLTYRPRPPLAGPPVVRPPATNPSSPRFRAVRAVSLSFVSLVRVPQWPTVLRKVSTAFGTLKPISERDGLPNLSLVCVHGLSTGCRRLIIEHIALIALYSSHFTNTGGLIHRKGCSFPKKWLQFTCCTCATPCKYRGDSVRVICELSVFVADLAYPRVRLTFRKTYDV</sequence>
<gene>
    <name evidence="2" type="ORF">CB5_LOCUS1836</name>
</gene>
<protein>
    <submittedName>
        <fullName evidence="2">Uncharacterized protein</fullName>
    </submittedName>
</protein>
<accession>A0A6V7NJ44</accession>
<evidence type="ECO:0000256" key="1">
    <source>
        <dbReference type="SAM" id="MobiDB-lite"/>
    </source>
</evidence>
<evidence type="ECO:0000313" key="2">
    <source>
        <dbReference type="EMBL" id="CAD1818625.1"/>
    </source>
</evidence>
<reference evidence="2" key="1">
    <citation type="submission" date="2020-07" db="EMBL/GenBank/DDBJ databases">
        <authorList>
            <person name="Lin J."/>
        </authorList>
    </citation>
    <scope>NUCLEOTIDE SEQUENCE</scope>
</reference>
<feature type="compositionally biased region" description="Pro residues" evidence="1">
    <location>
        <begin position="32"/>
        <end position="42"/>
    </location>
</feature>
<dbReference type="AlphaFoldDB" id="A0A6V7NJ44"/>
<dbReference type="EMBL" id="LR862139">
    <property type="protein sequence ID" value="CAD1818625.1"/>
    <property type="molecule type" value="Genomic_DNA"/>
</dbReference>
<name>A0A6V7NJ44_ANACO</name>
<organism evidence="2">
    <name type="scientific">Ananas comosus var. bracteatus</name>
    <name type="common">red pineapple</name>
    <dbReference type="NCBI Taxonomy" id="296719"/>
    <lineage>
        <taxon>Eukaryota</taxon>
        <taxon>Viridiplantae</taxon>
        <taxon>Streptophyta</taxon>
        <taxon>Embryophyta</taxon>
        <taxon>Tracheophyta</taxon>
        <taxon>Spermatophyta</taxon>
        <taxon>Magnoliopsida</taxon>
        <taxon>Liliopsida</taxon>
        <taxon>Poales</taxon>
        <taxon>Bromeliaceae</taxon>
        <taxon>Bromelioideae</taxon>
        <taxon>Ananas</taxon>
    </lineage>
</organism>